<gene>
    <name evidence="4" type="ORF">GCM10010276_85270</name>
</gene>
<accession>A0ABN3NGG8</accession>
<keyword evidence="2" id="KW-0560">Oxidoreductase</keyword>
<reference evidence="4 5" key="1">
    <citation type="journal article" date="2019" name="Int. J. Syst. Evol. Microbiol.">
        <title>The Global Catalogue of Microorganisms (GCM) 10K type strain sequencing project: providing services to taxonomists for standard genome sequencing and annotation.</title>
        <authorList>
            <consortium name="The Broad Institute Genomics Platform"/>
            <consortium name="The Broad Institute Genome Sequencing Center for Infectious Disease"/>
            <person name="Wu L."/>
            <person name="Ma J."/>
        </authorList>
    </citation>
    <scope>NUCLEOTIDE SEQUENCE [LARGE SCALE GENOMIC DNA]</scope>
    <source>
        <strain evidence="4 5">JCM 4395</strain>
    </source>
</reference>
<comment type="caution">
    <text evidence="4">The sequence shown here is derived from an EMBL/GenBank/DDBJ whole genome shotgun (WGS) entry which is preliminary data.</text>
</comment>
<evidence type="ECO:0000256" key="2">
    <source>
        <dbReference type="ARBA" id="ARBA00023002"/>
    </source>
</evidence>
<evidence type="ECO:0000259" key="3">
    <source>
        <dbReference type="Pfam" id="PF03446"/>
    </source>
</evidence>
<feature type="domain" description="6-phosphogluconate dehydrogenase NADP-binding" evidence="3">
    <location>
        <begin position="6"/>
        <end position="152"/>
    </location>
</feature>
<dbReference type="InterPro" id="IPR013328">
    <property type="entry name" value="6PGD_dom2"/>
</dbReference>
<dbReference type="PANTHER" id="PTHR43580">
    <property type="entry name" value="OXIDOREDUCTASE GLYR1-RELATED"/>
    <property type="match status" value="1"/>
</dbReference>
<dbReference type="EMBL" id="BAAASG010000028">
    <property type="protein sequence ID" value="GAA2521454.1"/>
    <property type="molecule type" value="Genomic_DNA"/>
</dbReference>
<dbReference type="Pfam" id="PF03446">
    <property type="entry name" value="NAD_binding_2"/>
    <property type="match status" value="1"/>
</dbReference>
<dbReference type="InterPro" id="IPR008927">
    <property type="entry name" value="6-PGluconate_DH-like_C_sf"/>
</dbReference>
<keyword evidence="5" id="KW-1185">Reference proteome</keyword>
<protein>
    <submittedName>
        <fullName evidence="4">NAD(P)-dependent oxidoreductase</fullName>
    </submittedName>
</protein>
<sequence>MPQMDQIAFLGLGHMGTPMARRLLAAGHPLTVWNRTAAKAAPLVAEGAVLAASPAHAVRDAEVVVTMVADPAALDAVADEIVPALRPGTRWIEMSTVGPDAVRELSARAGESVTVIDAPVMGSTDRAAAGELGILAGGDTAGVEHVLARLGTVTRTGGIGSAAALKLVLNSAVIGGVALVAEALRLADALGVDGDTARTALANSPLGGAVTRAFAEGVHFGTALAVKDLTLATKAAELPAVEAALGHYLRAAADPALADADLSRAAARIRTA</sequence>
<dbReference type="SUPFAM" id="SSF48179">
    <property type="entry name" value="6-phosphogluconate dehydrogenase C-terminal domain-like"/>
    <property type="match status" value="1"/>
</dbReference>
<dbReference type="SUPFAM" id="SSF51735">
    <property type="entry name" value="NAD(P)-binding Rossmann-fold domains"/>
    <property type="match status" value="1"/>
</dbReference>
<evidence type="ECO:0000313" key="4">
    <source>
        <dbReference type="EMBL" id="GAA2521454.1"/>
    </source>
</evidence>
<dbReference type="InterPro" id="IPR015815">
    <property type="entry name" value="HIBADH-related"/>
</dbReference>
<dbReference type="InterPro" id="IPR051265">
    <property type="entry name" value="HIBADH-related_NP60_sf"/>
</dbReference>
<dbReference type="InterPro" id="IPR036291">
    <property type="entry name" value="NAD(P)-bd_dom_sf"/>
</dbReference>
<dbReference type="InterPro" id="IPR002204">
    <property type="entry name" value="3-OH-isobutyrate_DH-rel_CS"/>
</dbReference>
<comment type="similarity">
    <text evidence="1">Belongs to the HIBADH-related family.</text>
</comment>
<dbReference type="PIRSF" id="PIRSF000103">
    <property type="entry name" value="HIBADH"/>
    <property type="match status" value="1"/>
</dbReference>
<evidence type="ECO:0000313" key="5">
    <source>
        <dbReference type="Proteomes" id="UP001501777"/>
    </source>
</evidence>
<dbReference type="Gene3D" id="1.10.1040.10">
    <property type="entry name" value="N-(1-d-carboxylethyl)-l-norvaline Dehydrogenase, domain 2"/>
    <property type="match status" value="1"/>
</dbReference>
<proteinExistence type="inferred from homology"/>
<dbReference type="InterPro" id="IPR006115">
    <property type="entry name" value="6PGDH_NADP-bd"/>
</dbReference>
<organism evidence="4 5">
    <name type="scientific">Streptomyces longisporus</name>
    <dbReference type="NCBI Taxonomy" id="1948"/>
    <lineage>
        <taxon>Bacteria</taxon>
        <taxon>Bacillati</taxon>
        <taxon>Actinomycetota</taxon>
        <taxon>Actinomycetes</taxon>
        <taxon>Kitasatosporales</taxon>
        <taxon>Streptomycetaceae</taxon>
        <taxon>Streptomyces</taxon>
    </lineage>
</organism>
<dbReference type="PANTHER" id="PTHR43580:SF2">
    <property type="entry name" value="CYTOKINE-LIKE NUCLEAR FACTOR N-PAC"/>
    <property type="match status" value="1"/>
</dbReference>
<evidence type="ECO:0000256" key="1">
    <source>
        <dbReference type="ARBA" id="ARBA00009080"/>
    </source>
</evidence>
<dbReference type="Gene3D" id="3.40.50.720">
    <property type="entry name" value="NAD(P)-binding Rossmann-like Domain"/>
    <property type="match status" value="1"/>
</dbReference>
<dbReference type="Proteomes" id="UP001501777">
    <property type="component" value="Unassembled WGS sequence"/>
</dbReference>
<name>A0ABN3NGG8_STRLO</name>
<dbReference type="PROSITE" id="PS00895">
    <property type="entry name" value="3_HYDROXYISOBUT_DH"/>
    <property type="match status" value="1"/>
</dbReference>